<dbReference type="STRING" id="4555.K3YZJ0"/>
<dbReference type="EMBL" id="CM003528">
    <property type="protein sequence ID" value="RCV05897.1"/>
    <property type="molecule type" value="Genomic_DNA"/>
</dbReference>
<organism evidence="2">
    <name type="scientific">Setaria italica</name>
    <name type="common">Foxtail millet</name>
    <name type="synonym">Panicum italicum</name>
    <dbReference type="NCBI Taxonomy" id="4555"/>
    <lineage>
        <taxon>Eukaryota</taxon>
        <taxon>Viridiplantae</taxon>
        <taxon>Streptophyta</taxon>
        <taxon>Embryophyta</taxon>
        <taxon>Tracheophyta</taxon>
        <taxon>Spermatophyta</taxon>
        <taxon>Magnoliopsida</taxon>
        <taxon>Liliopsida</taxon>
        <taxon>Poales</taxon>
        <taxon>Poaceae</taxon>
        <taxon>PACMAD clade</taxon>
        <taxon>Panicoideae</taxon>
        <taxon>Panicodae</taxon>
        <taxon>Paniceae</taxon>
        <taxon>Cenchrinae</taxon>
        <taxon>Setaria</taxon>
    </lineage>
</organism>
<dbReference type="SUPFAM" id="SSF52540">
    <property type="entry name" value="P-loop containing nucleoside triphosphate hydrolases"/>
    <property type="match status" value="1"/>
</dbReference>
<reference evidence="3" key="3">
    <citation type="submission" date="2018-08" db="UniProtKB">
        <authorList>
            <consortium name="EnsemblPlants"/>
        </authorList>
    </citation>
    <scope>IDENTIFICATION</scope>
    <source>
        <strain evidence="3">Yugu1</strain>
    </source>
</reference>
<feature type="domain" description="SNF2 N-terminal" evidence="1">
    <location>
        <begin position="2"/>
        <end position="52"/>
    </location>
</feature>
<dbReference type="PANTHER" id="PTHR45629">
    <property type="entry name" value="SNF2/RAD54 FAMILY MEMBER"/>
    <property type="match status" value="1"/>
</dbReference>
<reference evidence="2" key="2">
    <citation type="submission" date="2015-07" db="EMBL/GenBank/DDBJ databases">
        <authorList>
            <person name="Noorani M."/>
        </authorList>
    </citation>
    <scope>NUCLEOTIDE SEQUENCE</scope>
    <source>
        <strain evidence="2">Yugu1</strain>
    </source>
</reference>
<dbReference type="InterPro" id="IPR027417">
    <property type="entry name" value="P-loop_NTPase"/>
</dbReference>
<dbReference type="Gramene" id="KQL29109">
    <property type="protein sequence ID" value="KQL29109"/>
    <property type="gene ID" value="SETIT_019699mg"/>
</dbReference>
<accession>K3YZJ0</accession>
<evidence type="ECO:0000313" key="3">
    <source>
        <dbReference type="EnsemblPlants" id="KQL29109"/>
    </source>
</evidence>
<evidence type="ECO:0000313" key="2">
    <source>
        <dbReference type="EMBL" id="RCV05897.1"/>
    </source>
</evidence>
<dbReference type="Pfam" id="PF00176">
    <property type="entry name" value="SNF2-rel_dom"/>
    <property type="match status" value="1"/>
</dbReference>
<reference evidence="2 4" key="1">
    <citation type="journal article" date="2012" name="Nat. Biotechnol.">
        <title>Reference genome sequence of the model plant Setaria.</title>
        <authorList>
            <person name="Bennetzen J.L."/>
            <person name="Schmutz J."/>
            <person name="Wang H."/>
            <person name="Percifield R."/>
            <person name="Hawkins J."/>
            <person name="Pontaroli A.C."/>
            <person name="Estep M."/>
            <person name="Feng L."/>
            <person name="Vaughn J.N."/>
            <person name="Grimwood J."/>
            <person name="Jenkins J."/>
            <person name="Barry K."/>
            <person name="Lindquist E."/>
            <person name="Hellsten U."/>
            <person name="Deshpande S."/>
            <person name="Wang X."/>
            <person name="Wu X."/>
            <person name="Mitros T."/>
            <person name="Triplett J."/>
            <person name="Yang X."/>
            <person name="Ye C.Y."/>
            <person name="Mauro-Herrera M."/>
            <person name="Wang L."/>
            <person name="Li P."/>
            <person name="Sharma M."/>
            <person name="Sharma R."/>
            <person name="Ronald P.C."/>
            <person name="Panaud O."/>
            <person name="Kellogg E.A."/>
            <person name="Brutnell T.P."/>
            <person name="Doust A.N."/>
            <person name="Tuskan G.A."/>
            <person name="Rokhsar D."/>
            <person name="Devos K.M."/>
        </authorList>
    </citation>
    <scope>NUCLEOTIDE SEQUENCE [LARGE SCALE GENOMIC DNA]</scope>
    <source>
        <strain evidence="4">cv. Yugu1</strain>
        <strain evidence="2">Yugu1</strain>
    </source>
</reference>
<dbReference type="EMBL" id="AGNK02000163">
    <property type="status" value="NOT_ANNOTATED_CDS"/>
    <property type="molecule type" value="Genomic_DNA"/>
</dbReference>
<name>K3YZJ0_SETIT</name>
<dbReference type="Proteomes" id="UP000004995">
    <property type="component" value="Unassembled WGS sequence"/>
</dbReference>
<dbReference type="Gene3D" id="3.40.50.10810">
    <property type="entry name" value="Tandem AAA-ATPase domain"/>
    <property type="match status" value="1"/>
</dbReference>
<keyword evidence="4" id="KW-1185">Reference proteome</keyword>
<dbReference type="OrthoDB" id="1412999at2759"/>
<dbReference type="EnsemblPlants" id="KQL29109">
    <property type="protein sequence ID" value="KQL29109"/>
    <property type="gene ID" value="SETIT_019699mg"/>
</dbReference>
<dbReference type="HOGENOM" id="CLU_2982642_0_0_1"/>
<dbReference type="GO" id="GO:0005524">
    <property type="term" value="F:ATP binding"/>
    <property type="evidence" value="ECO:0007669"/>
    <property type="project" value="InterPro"/>
</dbReference>
<evidence type="ECO:0000313" key="4">
    <source>
        <dbReference type="Proteomes" id="UP000004995"/>
    </source>
</evidence>
<gene>
    <name evidence="2" type="ORF">SETIT_1G119500v2</name>
</gene>
<protein>
    <recommendedName>
        <fullName evidence="1">SNF2 N-terminal domain-containing protein</fullName>
    </recommendedName>
</protein>
<dbReference type="InterPro" id="IPR050496">
    <property type="entry name" value="SNF2_RAD54_helicase_repair"/>
</dbReference>
<proteinExistence type="predicted"/>
<evidence type="ECO:0000259" key="1">
    <source>
        <dbReference type="Pfam" id="PF00176"/>
    </source>
</evidence>
<sequence length="58" mass="6621">MKCRHKIIITGTPIQNNLEEFHTLMDICKPLLLEDHDSFHVKYILPITGGSTGMRSLI</sequence>
<dbReference type="AlphaFoldDB" id="K3YZJ0"/>
<dbReference type="PANTHER" id="PTHR45629:SF7">
    <property type="entry name" value="DNA EXCISION REPAIR PROTEIN ERCC-6-RELATED"/>
    <property type="match status" value="1"/>
</dbReference>
<dbReference type="InterPro" id="IPR000330">
    <property type="entry name" value="SNF2_N"/>
</dbReference>
<dbReference type="InterPro" id="IPR038718">
    <property type="entry name" value="SNF2-like_sf"/>
</dbReference>